<organism evidence="6 7">
    <name type="scientific">Smittium simulii</name>
    <dbReference type="NCBI Taxonomy" id="133385"/>
    <lineage>
        <taxon>Eukaryota</taxon>
        <taxon>Fungi</taxon>
        <taxon>Fungi incertae sedis</taxon>
        <taxon>Zoopagomycota</taxon>
        <taxon>Kickxellomycotina</taxon>
        <taxon>Harpellomycetes</taxon>
        <taxon>Harpellales</taxon>
        <taxon>Legeriomycetaceae</taxon>
        <taxon>Smittium</taxon>
    </lineage>
</organism>
<keyword evidence="7" id="KW-1185">Reference proteome</keyword>
<dbReference type="AlphaFoldDB" id="A0A2T9Y945"/>
<gene>
    <name evidence="4" type="primary">TSF1</name>
    <name evidence="6" type="ORF">BB561_005673</name>
</gene>
<dbReference type="Gene3D" id="1.10.8.10">
    <property type="entry name" value="DNA helicase RuvA subunit, C-terminal domain"/>
    <property type="match status" value="1"/>
</dbReference>
<dbReference type="InterPro" id="IPR009060">
    <property type="entry name" value="UBA-like_sf"/>
</dbReference>
<dbReference type="PROSITE" id="PS01127">
    <property type="entry name" value="EF_TS_2"/>
    <property type="match status" value="1"/>
</dbReference>
<comment type="subcellular location">
    <subcellularLocation>
        <location evidence="4">Mitochondrion</location>
    </subcellularLocation>
</comment>
<comment type="function">
    <text evidence="4">Associates with the EF-Tu.GDP complex and induces the exchange of GDP to GTP. It remains bound to the aminoacyl-tRNA.EF-Tu.GTP complex up to the GTP hydrolysis stage on the ribosome.</text>
</comment>
<evidence type="ECO:0000259" key="5">
    <source>
        <dbReference type="Pfam" id="PF00889"/>
    </source>
</evidence>
<dbReference type="OrthoDB" id="277235at2759"/>
<feature type="domain" description="Translation elongation factor EFTs/EF1B dimerisation" evidence="5">
    <location>
        <begin position="109"/>
        <end position="268"/>
    </location>
</feature>
<dbReference type="EMBL" id="MBFR01000354">
    <property type="protein sequence ID" value="PVU88850.1"/>
    <property type="molecule type" value="Genomic_DNA"/>
</dbReference>
<accession>A0A2T9Y945</accession>
<dbReference type="Pfam" id="PF00889">
    <property type="entry name" value="EF_TS"/>
    <property type="match status" value="1"/>
</dbReference>
<evidence type="ECO:0000256" key="1">
    <source>
        <dbReference type="ARBA" id="ARBA00005532"/>
    </source>
</evidence>
<dbReference type="CDD" id="cd14275">
    <property type="entry name" value="UBA_EF-Ts"/>
    <property type="match status" value="1"/>
</dbReference>
<evidence type="ECO:0000256" key="2">
    <source>
        <dbReference type="ARBA" id="ARBA00022768"/>
    </source>
</evidence>
<dbReference type="SUPFAM" id="SSF54713">
    <property type="entry name" value="Elongation factor Ts (EF-Ts), dimerisation domain"/>
    <property type="match status" value="2"/>
</dbReference>
<keyword evidence="2 4" id="KW-0251">Elongation factor</keyword>
<dbReference type="STRING" id="133385.A0A2T9Y945"/>
<name>A0A2T9Y945_9FUNG</name>
<sequence length="309" mass="33884">MAFFYALRPVSKSFSVSKRCFSFSRHLLSSPETFKVDNSLLMKLRKETQIQISKAREALQHSNNNYSKALEWLEKDLSTSGALKAQKVKDRAVEEGVVSVHINDSHSAASIVSLSCETDFVSRNDSFALLASKLAQTACSQIAPHFALNVGTLHDNQSVLETQVSSQNPSTVLNIINESIAKLSENIVLTCTFTQAFNPQNNFIASYVHGKTTADPNTGKICSLVSFTVDSSLHQNQDFIKLAKRIAQQVVAFKPLCLTGSDASNDQVSLLDSEFMFGGGTVRDVLLAESQKLNSQIEISSIKWVEAAK</sequence>
<comment type="similarity">
    <text evidence="1 4">Belongs to the EF-Ts family.</text>
</comment>
<proteinExistence type="inferred from homology"/>
<keyword evidence="4" id="KW-0496">Mitochondrion</keyword>
<reference evidence="6 7" key="1">
    <citation type="journal article" date="2018" name="MBio">
        <title>Comparative Genomics Reveals the Core Gene Toolbox for the Fungus-Insect Symbiosis.</title>
        <authorList>
            <person name="Wang Y."/>
            <person name="Stata M."/>
            <person name="Wang W."/>
            <person name="Stajich J.E."/>
            <person name="White M.M."/>
            <person name="Moncalvo J.M."/>
        </authorList>
    </citation>
    <scope>NUCLEOTIDE SEQUENCE [LARGE SCALE GENOMIC DNA]</scope>
    <source>
        <strain evidence="6 7">SWE-8-4</strain>
    </source>
</reference>
<evidence type="ECO:0000256" key="3">
    <source>
        <dbReference type="ARBA" id="ARBA00022917"/>
    </source>
</evidence>
<dbReference type="Proteomes" id="UP000245383">
    <property type="component" value="Unassembled WGS sequence"/>
</dbReference>
<dbReference type="GO" id="GO:0005739">
    <property type="term" value="C:mitochondrion"/>
    <property type="evidence" value="ECO:0007669"/>
    <property type="project" value="UniProtKB-SubCell"/>
</dbReference>
<dbReference type="Gene3D" id="3.30.479.20">
    <property type="entry name" value="Elongation factor Ts, dimerisation domain"/>
    <property type="match status" value="2"/>
</dbReference>
<dbReference type="InterPro" id="IPR001816">
    <property type="entry name" value="Transl_elong_EFTs/EF1B"/>
</dbReference>
<dbReference type="GO" id="GO:0003746">
    <property type="term" value="F:translation elongation factor activity"/>
    <property type="evidence" value="ECO:0007669"/>
    <property type="project" value="UniProtKB-UniRule"/>
</dbReference>
<evidence type="ECO:0000256" key="4">
    <source>
        <dbReference type="HAMAP-Rule" id="MF_03135"/>
    </source>
</evidence>
<dbReference type="HAMAP" id="MF_00050">
    <property type="entry name" value="EF_Ts"/>
    <property type="match status" value="1"/>
</dbReference>
<dbReference type="GO" id="GO:0070125">
    <property type="term" value="P:mitochondrial translational elongation"/>
    <property type="evidence" value="ECO:0007669"/>
    <property type="project" value="TreeGrafter"/>
</dbReference>
<evidence type="ECO:0000313" key="6">
    <source>
        <dbReference type="EMBL" id="PVU88850.1"/>
    </source>
</evidence>
<comment type="caution">
    <text evidence="6">The sequence shown here is derived from an EMBL/GenBank/DDBJ whole genome shotgun (WGS) entry which is preliminary data.</text>
</comment>
<dbReference type="InterPro" id="IPR036402">
    <property type="entry name" value="EF-Ts_dimer_sf"/>
</dbReference>
<dbReference type="SUPFAM" id="SSF46934">
    <property type="entry name" value="UBA-like"/>
    <property type="match status" value="1"/>
</dbReference>
<protein>
    <recommendedName>
        <fullName evidence="4">Elongation factor Ts, mitochondrial</fullName>
        <shortName evidence="4">EF-Ts</shortName>
        <shortName evidence="4">EF-TsMt</shortName>
    </recommendedName>
</protein>
<evidence type="ECO:0000313" key="7">
    <source>
        <dbReference type="Proteomes" id="UP000245383"/>
    </source>
</evidence>
<dbReference type="InterPro" id="IPR014039">
    <property type="entry name" value="Transl_elong_EFTs/EF1B_dimer"/>
</dbReference>
<keyword evidence="3 4" id="KW-0648">Protein biosynthesis</keyword>
<dbReference type="PANTHER" id="PTHR11741:SF0">
    <property type="entry name" value="ELONGATION FACTOR TS, MITOCHONDRIAL"/>
    <property type="match status" value="1"/>
</dbReference>
<dbReference type="InterPro" id="IPR018101">
    <property type="entry name" value="Transl_elong_Ts_CS"/>
</dbReference>
<dbReference type="PANTHER" id="PTHR11741">
    <property type="entry name" value="ELONGATION FACTOR TS"/>
    <property type="match status" value="1"/>
</dbReference>